<evidence type="ECO:0000313" key="1">
    <source>
        <dbReference type="EMBL" id="EKX72931.1"/>
    </source>
</evidence>
<dbReference type="RefSeq" id="XP_004832383.1">
    <property type="nucleotide sequence ID" value="XM_004832326.1"/>
</dbReference>
<keyword evidence="2" id="KW-1185">Reference proteome</keyword>
<protein>
    <submittedName>
        <fullName evidence="1">Uncharacterized protein</fullName>
    </submittedName>
</protein>
<reference evidence="1 2" key="1">
    <citation type="journal article" date="2012" name="BMC Genomics">
        <title>Comparative genomic analysis and phylogenetic position of Theileria equi.</title>
        <authorList>
            <person name="Kappmeyer L.S."/>
            <person name="Thiagarajan M."/>
            <person name="Herndon D.R."/>
            <person name="Ramsay J.D."/>
            <person name="Caler E."/>
            <person name="Djikeng A."/>
            <person name="Gillespie J.J."/>
            <person name="Lau A.O."/>
            <person name="Roalson E.H."/>
            <person name="Silva J.C."/>
            <person name="Silva M.G."/>
            <person name="Suarez C.E."/>
            <person name="Ueti M.W."/>
            <person name="Nene V.M."/>
            <person name="Mealey R.H."/>
            <person name="Knowles D.P."/>
            <person name="Brayton K.A."/>
        </authorList>
    </citation>
    <scope>NUCLEOTIDE SEQUENCE [LARGE SCALE GENOMIC DNA]</scope>
    <source>
        <strain evidence="1 2">WA</strain>
    </source>
</reference>
<evidence type="ECO:0000313" key="2">
    <source>
        <dbReference type="Proteomes" id="UP000031512"/>
    </source>
</evidence>
<dbReference type="Proteomes" id="UP000031512">
    <property type="component" value="Unassembled WGS sequence"/>
</dbReference>
<organism evidence="1 2">
    <name type="scientific">Theileria equi strain WA</name>
    <dbReference type="NCBI Taxonomy" id="1537102"/>
    <lineage>
        <taxon>Eukaryota</taxon>
        <taxon>Sar</taxon>
        <taxon>Alveolata</taxon>
        <taxon>Apicomplexa</taxon>
        <taxon>Aconoidasida</taxon>
        <taxon>Piroplasmida</taxon>
        <taxon>Theileriidae</taxon>
        <taxon>Theileria</taxon>
    </lineage>
</organism>
<accession>L1LC62</accession>
<sequence length="370" mass="41805">MNIAKKLLGCLRNNTKRITVKDIVGNVYRKDDSLEYPFNVSCIELCYQNSTHSCHNRQKRFVSHSNSGGNGTATSKVETNACVSGEIFDKDTFVKLLRLTSTNSSDLFSAINKSKDELRKLSAESHPFSKHDLHILMQLLSEVLAIKTNKKDVDLFHSVLESFRNDSKFPSGLGLCTMFSSTNDSKAKLPSRTFSRTLANKIGIMGAKFLAPKSMTMIDEVKYDTISFKEILMDKFVLTIGGKRDDVFKGPHIFKEAMAHQIVLPHPHLHSEPGNPPDREQYKKTVFKTFEKGIVLRMEIVLLVKQSLSLLDSDDNIVWKDVNPDSYHRLYFESELKPEEGLNAANSMKFTNTDWVLVDINSVLCGNNPF</sequence>
<dbReference type="GeneID" id="15804566"/>
<dbReference type="EMBL" id="ACOU01000004">
    <property type="protein sequence ID" value="EKX72931.1"/>
    <property type="molecule type" value="Genomic_DNA"/>
</dbReference>
<comment type="caution">
    <text evidence="1">The sequence shown here is derived from an EMBL/GenBank/DDBJ whole genome shotgun (WGS) entry which is preliminary data.</text>
</comment>
<dbReference type="VEuPathDB" id="PiroplasmaDB:BEWA_014900"/>
<dbReference type="eggNOG" id="ENOG502QXE9">
    <property type="taxonomic scope" value="Eukaryota"/>
</dbReference>
<name>L1LC62_THEEQ</name>
<dbReference type="OrthoDB" id="364477at2759"/>
<dbReference type="AlphaFoldDB" id="L1LC62"/>
<dbReference type="KEGG" id="beq:BEWA_014900"/>
<proteinExistence type="predicted"/>
<gene>
    <name evidence="1" type="ORF">BEWA_014900</name>
</gene>